<sequence>MFVRASKSSFCFVAPSVFSCAMVRTSTNAADSAEPDWTTSEISKMIENLTFCQLKPGKFEVGDDIDEWLEEMDELFAYTDPQLRSQRLMNGLAKKARMVAELAGCSSAMPYDQLVAALRNEFANVDELARILRCRTYRPGEPLLDYVADIYYLVPRVYRHIPRSCRDMVTSALVVLGLPENPLRRYRHLLNQPLADVLRELTQDPVLNRRYPVAPSFFPRSTTNWRCRRPQRFQMPQPRPYNRMPTRSYRIE</sequence>
<feature type="region of interest" description="Disordered" evidence="1">
    <location>
        <begin position="231"/>
        <end position="252"/>
    </location>
</feature>
<proteinExistence type="predicted"/>
<dbReference type="WBParaSite" id="MCU_009994-RA">
    <property type="protein sequence ID" value="MCU_009994-RA"/>
    <property type="gene ID" value="MCU_009994"/>
</dbReference>
<name>A0A5K3FNV0_MESCO</name>
<organism evidence="2">
    <name type="scientific">Mesocestoides corti</name>
    <name type="common">Flatworm</name>
    <dbReference type="NCBI Taxonomy" id="53468"/>
    <lineage>
        <taxon>Eukaryota</taxon>
        <taxon>Metazoa</taxon>
        <taxon>Spiralia</taxon>
        <taxon>Lophotrochozoa</taxon>
        <taxon>Platyhelminthes</taxon>
        <taxon>Cestoda</taxon>
        <taxon>Eucestoda</taxon>
        <taxon>Cyclophyllidea</taxon>
        <taxon>Mesocestoididae</taxon>
        <taxon>Mesocestoides</taxon>
    </lineage>
</organism>
<reference evidence="2" key="1">
    <citation type="submission" date="2019-11" db="UniProtKB">
        <authorList>
            <consortium name="WormBaseParasite"/>
        </authorList>
    </citation>
    <scope>IDENTIFICATION</scope>
</reference>
<protein>
    <submittedName>
        <fullName evidence="2">Uncharacterized protein</fullName>
    </submittedName>
</protein>
<evidence type="ECO:0000313" key="2">
    <source>
        <dbReference type="WBParaSite" id="MCU_009994-RA"/>
    </source>
</evidence>
<evidence type="ECO:0000256" key="1">
    <source>
        <dbReference type="SAM" id="MobiDB-lite"/>
    </source>
</evidence>
<dbReference type="AlphaFoldDB" id="A0A5K3FNV0"/>
<dbReference type="PROSITE" id="PS51257">
    <property type="entry name" value="PROKAR_LIPOPROTEIN"/>
    <property type="match status" value="1"/>
</dbReference>
<accession>A0A5K3FNV0</accession>